<comment type="caution">
    <text evidence="1">The sequence shown here is derived from an EMBL/GenBank/DDBJ whole genome shotgun (WGS) entry which is preliminary data.</text>
</comment>
<proteinExistence type="predicted"/>
<evidence type="ECO:0000313" key="2">
    <source>
        <dbReference type="Proteomes" id="UP000488956"/>
    </source>
</evidence>
<dbReference type="EMBL" id="QXFX01005174">
    <property type="protein sequence ID" value="KAE9061531.1"/>
    <property type="molecule type" value="Genomic_DNA"/>
</dbReference>
<dbReference type="AlphaFoldDB" id="A0A6G0JM88"/>
<organism evidence="1 2">
    <name type="scientific">Phytophthora fragariae</name>
    <dbReference type="NCBI Taxonomy" id="53985"/>
    <lineage>
        <taxon>Eukaryota</taxon>
        <taxon>Sar</taxon>
        <taxon>Stramenopiles</taxon>
        <taxon>Oomycota</taxon>
        <taxon>Peronosporomycetes</taxon>
        <taxon>Peronosporales</taxon>
        <taxon>Peronosporaceae</taxon>
        <taxon>Phytophthora</taxon>
    </lineage>
</organism>
<dbReference type="Proteomes" id="UP000488956">
    <property type="component" value="Unassembled WGS sequence"/>
</dbReference>
<reference evidence="1 2" key="1">
    <citation type="submission" date="2018-09" db="EMBL/GenBank/DDBJ databases">
        <title>Genomic investigation of the strawberry pathogen Phytophthora fragariae indicates pathogenicity is determined by transcriptional variation in three key races.</title>
        <authorList>
            <person name="Adams T.M."/>
            <person name="Armitage A.D."/>
            <person name="Sobczyk M.K."/>
            <person name="Bates H.J."/>
            <person name="Dunwell J.M."/>
            <person name="Nellist C.F."/>
            <person name="Harrison R.J."/>
        </authorList>
    </citation>
    <scope>NUCLEOTIDE SEQUENCE [LARGE SCALE GENOMIC DNA]</scope>
    <source>
        <strain evidence="1 2">ONT-3</strain>
    </source>
</reference>
<sequence length="133" mass="14799">MERTEGDAWKELEQQQEFSIESIAVESLVDDWERLRYEDSSWDDPGDLQIEEDGDLRIEEDGDLPAGGACDLPVPGACDLPAIDVCDLRLDGYRDLLTNGIGTSRSSIYEPCPMGKSYMQSLNMQSGLHIVAE</sequence>
<evidence type="ECO:0000313" key="1">
    <source>
        <dbReference type="EMBL" id="KAE9061531.1"/>
    </source>
</evidence>
<gene>
    <name evidence="1" type="ORF">PF010_g29782</name>
</gene>
<name>A0A6G0JM88_9STRA</name>
<feature type="non-terminal residue" evidence="1">
    <location>
        <position position="133"/>
    </location>
</feature>
<accession>A0A6G0JM88</accession>
<protein>
    <submittedName>
        <fullName evidence="1">Uncharacterized protein</fullName>
    </submittedName>
</protein>